<evidence type="ECO:0000313" key="1">
    <source>
        <dbReference type="EMBL" id="SDJ81311.1"/>
    </source>
</evidence>
<dbReference type="STRING" id="393762.SAMN05660472_00027"/>
<accession>A0A1G8WSW3</accession>
<dbReference type="Proteomes" id="UP000198718">
    <property type="component" value="Unassembled WGS sequence"/>
</dbReference>
<organism evidence="1 2">
    <name type="scientific">Natronincola ferrireducens</name>
    <dbReference type="NCBI Taxonomy" id="393762"/>
    <lineage>
        <taxon>Bacteria</taxon>
        <taxon>Bacillati</taxon>
        <taxon>Bacillota</taxon>
        <taxon>Clostridia</taxon>
        <taxon>Peptostreptococcales</taxon>
        <taxon>Natronincolaceae</taxon>
        <taxon>Natronincola</taxon>
    </lineage>
</organism>
<dbReference type="RefSeq" id="WP_176761978.1">
    <property type="nucleotide sequence ID" value="NZ_FNFP01000001.1"/>
</dbReference>
<sequence>MNQEVNKDMAAMSYANLTDEQLKQLMSIEDDINKNRQEKVFLMAFVNKH</sequence>
<protein>
    <submittedName>
        <fullName evidence="1">Uncharacterized protein</fullName>
    </submittedName>
</protein>
<dbReference type="AlphaFoldDB" id="A0A1G8WSW3"/>
<reference evidence="1 2" key="1">
    <citation type="submission" date="2016-10" db="EMBL/GenBank/DDBJ databases">
        <authorList>
            <person name="de Groot N.N."/>
        </authorList>
    </citation>
    <scope>NUCLEOTIDE SEQUENCE [LARGE SCALE GENOMIC DNA]</scope>
    <source>
        <strain evidence="1 2">DSM 18346</strain>
    </source>
</reference>
<dbReference type="EMBL" id="FNFP01000001">
    <property type="protein sequence ID" value="SDJ81311.1"/>
    <property type="molecule type" value="Genomic_DNA"/>
</dbReference>
<keyword evidence="2" id="KW-1185">Reference proteome</keyword>
<proteinExistence type="predicted"/>
<name>A0A1G8WSW3_9FIRM</name>
<gene>
    <name evidence="1" type="ORF">SAMN05660472_00027</name>
</gene>
<evidence type="ECO:0000313" key="2">
    <source>
        <dbReference type="Proteomes" id="UP000198718"/>
    </source>
</evidence>